<keyword evidence="4" id="KW-0597">Phosphoprotein</keyword>
<dbReference type="InterPro" id="IPR001242">
    <property type="entry name" value="Condensation_dom"/>
</dbReference>
<dbReference type="Pfam" id="PF00668">
    <property type="entry name" value="Condensation"/>
    <property type="match status" value="2"/>
</dbReference>
<proteinExistence type="inferred from homology"/>
<dbReference type="Pfam" id="PF00550">
    <property type="entry name" value="PP-binding"/>
    <property type="match status" value="1"/>
</dbReference>
<dbReference type="SUPFAM" id="SSF56801">
    <property type="entry name" value="Acetyl-CoA synthetase-like"/>
    <property type="match status" value="1"/>
</dbReference>
<evidence type="ECO:0000256" key="3">
    <source>
        <dbReference type="ARBA" id="ARBA00022450"/>
    </source>
</evidence>
<gene>
    <name evidence="6" type="ORF">B4102_2733</name>
</gene>
<dbReference type="PROSITE" id="PS00012">
    <property type="entry name" value="PHOSPHOPANTETHEINE"/>
    <property type="match status" value="1"/>
</dbReference>
<dbReference type="InterPro" id="IPR023213">
    <property type="entry name" value="CAT-like_dom_sf"/>
</dbReference>
<evidence type="ECO:0000313" key="7">
    <source>
        <dbReference type="Proteomes" id="UP000075666"/>
    </source>
</evidence>
<dbReference type="InterPro" id="IPR009081">
    <property type="entry name" value="PP-bd_ACP"/>
</dbReference>
<dbReference type="InterPro" id="IPR010071">
    <property type="entry name" value="AA_adenyl_dom"/>
</dbReference>
<dbReference type="SUPFAM" id="SSF47336">
    <property type="entry name" value="ACP-like"/>
    <property type="match status" value="1"/>
</dbReference>
<keyword evidence="6" id="KW-0436">Ligase</keyword>
<feature type="domain" description="Carrier" evidence="5">
    <location>
        <begin position="953"/>
        <end position="1027"/>
    </location>
</feature>
<reference evidence="6 7" key="1">
    <citation type="submission" date="2016-01" db="EMBL/GenBank/DDBJ databases">
        <title>Genome Sequences of Twelve Sporeforming Bacillus Species Isolated from Foods.</title>
        <authorList>
            <person name="Berendsen E.M."/>
            <person name="Wells-Bennik M.H."/>
            <person name="Krawcyk A.O."/>
            <person name="De Jong A."/>
            <person name="Holsappel S."/>
            <person name="Eijlander R.T."/>
            <person name="Kuipers O.P."/>
        </authorList>
    </citation>
    <scope>NUCLEOTIDE SEQUENCE [LARGE SCALE GENOMIC DNA]</scope>
    <source>
        <strain evidence="6 7">B4102</strain>
    </source>
</reference>
<dbReference type="InterPro" id="IPR000873">
    <property type="entry name" value="AMP-dep_synth/lig_dom"/>
</dbReference>
<keyword evidence="3" id="KW-0596">Phosphopantetheine</keyword>
<evidence type="ECO:0000259" key="5">
    <source>
        <dbReference type="PROSITE" id="PS50075"/>
    </source>
</evidence>
<comment type="caution">
    <text evidence="6">The sequence shown here is derived from an EMBL/GenBank/DDBJ whole genome shotgun (WGS) entry which is preliminary data.</text>
</comment>
<evidence type="ECO:0000256" key="1">
    <source>
        <dbReference type="ARBA" id="ARBA00001957"/>
    </source>
</evidence>
<comment type="cofactor">
    <cofactor evidence="1">
        <name>pantetheine 4'-phosphate</name>
        <dbReference type="ChEBI" id="CHEBI:47942"/>
    </cofactor>
</comment>
<dbReference type="PROSITE" id="PS00455">
    <property type="entry name" value="AMP_BINDING"/>
    <property type="match status" value="1"/>
</dbReference>
<keyword evidence="7" id="KW-1185">Reference proteome</keyword>
<dbReference type="EMBL" id="LQYN01000030">
    <property type="protein sequence ID" value="KYD08564.1"/>
    <property type="molecule type" value="Genomic_DNA"/>
</dbReference>
<dbReference type="EC" id="6.2.1.3" evidence="6"/>
<dbReference type="Gene3D" id="3.30.559.30">
    <property type="entry name" value="Nonribosomal peptide synthetase, condensation domain"/>
    <property type="match status" value="2"/>
</dbReference>
<dbReference type="NCBIfam" id="TIGR01733">
    <property type="entry name" value="AA-adenyl-dom"/>
    <property type="match status" value="1"/>
</dbReference>
<dbReference type="PROSITE" id="PS50075">
    <property type="entry name" value="CARRIER"/>
    <property type="match status" value="1"/>
</dbReference>
<evidence type="ECO:0000313" key="6">
    <source>
        <dbReference type="EMBL" id="KYD08564.1"/>
    </source>
</evidence>
<sequence>MKNSSFPLTQPQERIWYTQQIYPESSMFNIGGIVLINGASDLTLLMEAINNTIRLHDAFWLQLSCSSGNVPVQYLVEQEPVCTEWLDFSKYNAPKSTMEDYFQRRFKKKFELCDSPLFEFVVFKVSDKLYGYFIKLHHIIADGWSIQILTRDIGKAYNELLQGKCNINIGSSYVHFIKEDQEYINSQHLQKDKSFWVKQFNPLLTKTRNVHESLEGKRTTFYLGDRLTADIKNFCKKNSITVNSFMIGIYASYKYRHECNRDIVIGVPVLGRLGKNNRNTIGMYVSSIPVRLQMQDDETSINLLRRVSAQITKSYRHQRYSYHRLVHDLELNNQSLYSECINYYGTSMYDDYGGCMTSNLELYNGQQQYNIQIIIRDWENKEKGFQIDIDYKTKLYTDVYIESIFENIKQLAEIFVSNDIVKLKDIKLIPINYYSLYPEFNQSHIELPVYENIISFIKRQVNKYPSKIVIHCGDNSIKFADLDRLSDGMALFLKRNDVQNGEIVGIYMSRSIEAIIAILGILKAGCIFLPIDPQNKADRMSYMLENANASVLIHNLEIPNNLRFIGKTFTACLTEWENLHHEQNIDISQKNEAAYIVYTSGSTGLPKGVVVSNENLLNYILWASKAYNIQPEDIWPLYSSLGFDLTITSIFTPLVTGGSIVIYDDSPKIEAESSGNIIEYIMEDNLCTVLKLTPSHLFFLKGEINSQTRIKKLIVGGENLRYKLAKDIYERFNKNVVIYNEYGPTEATVGCMVYQFDPDQESEFVPIGHPSSNNYIFLLNEYLEPVPHGEKGEIFISGRSVSKGYINNPSLTSDRFIRVTDDMILYKTGDIASFINSKTLICYGRNDSQVKIMGYRIEPNEVAHVLQNHKQVEFSEVVTYTDTKGQKYLCAYYTGKKIPSEKLDQFMAKYLPSYMLPSEYIWLDSIPLTTNGKVDREALSAPQRLKIDLTDEDILSNLDKSFLNIAKQVLKRENIRFDDNFYQLGGDSIKAVQISSRLHEIGLGLKAKDILNIANMGSIPKYISVNNELSKNQEMCSGFLKHTPIIDWFFKLGLRDPNHYCQYCLLTLEEPLDLHALEEILQQLIMHHDVLRLNYDSKAKQLFYNNRYINEPLDIKVFTKTLSKKGKDNYKGIVEQLINMLDIIHKPLIQTAIVNDSERFVWCIVVHHLAIDGVSWRILLEDIDTLIGQYKKGDKFVLPQKTDSYQRWAKNVRPQNHIDYNLLSENQVEPLNEQIGSESLLLYSELPDFETNALFNSANVTYRTTPIEIMLTALIITIPKHLKYENTEIEVEFHGRDETNDINISRTIGWFTRISLFEILKKEMIHDAILDVKSTYRKLLQQNSFTPLVFSETEKNIIRFNYLGDITGQYNHFRFLTMQNNVNENTASLEMDLALQNGKLVCQCRINSDILNIFQIEKFCDSYIKTLSDTIDFCLRQDDVVLTPSDFDMVDLTNDELRHLID</sequence>
<dbReference type="Gene3D" id="3.30.559.10">
    <property type="entry name" value="Chloramphenicol acetyltransferase-like domain"/>
    <property type="match status" value="2"/>
</dbReference>
<name>A0A150L8E2_9BACI</name>
<dbReference type="STRING" id="46224.B4102_2733"/>
<dbReference type="InterPro" id="IPR020845">
    <property type="entry name" value="AMP-binding_CS"/>
</dbReference>
<dbReference type="Gene3D" id="3.40.50.12780">
    <property type="entry name" value="N-terminal domain of ligase-like"/>
    <property type="match status" value="1"/>
</dbReference>
<dbReference type="InterPro" id="IPR036736">
    <property type="entry name" value="ACP-like_sf"/>
</dbReference>
<dbReference type="GO" id="GO:0008610">
    <property type="term" value="P:lipid biosynthetic process"/>
    <property type="evidence" value="ECO:0007669"/>
    <property type="project" value="UniProtKB-ARBA"/>
</dbReference>
<dbReference type="Pfam" id="PF00501">
    <property type="entry name" value="AMP-binding"/>
    <property type="match status" value="1"/>
</dbReference>
<dbReference type="Gene3D" id="3.30.300.30">
    <property type="match status" value="1"/>
</dbReference>
<dbReference type="InterPro" id="IPR042099">
    <property type="entry name" value="ANL_N_sf"/>
</dbReference>
<organism evidence="6 7">
    <name type="scientific">Heyndrickxia sporothermodurans</name>
    <dbReference type="NCBI Taxonomy" id="46224"/>
    <lineage>
        <taxon>Bacteria</taxon>
        <taxon>Bacillati</taxon>
        <taxon>Bacillota</taxon>
        <taxon>Bacilli</taxon>
        <taxon>Bacillales</taxon>
        <taxon>Bacillaceae</taxon>
        <taxon>Heyndrickxia</taxon>
    </lineage>
</organism>
<evidence type="ECO:0000256" key="2">
    <source>
        <dbReference type="ARBA" id="ARBA00006432"/>
    </source>
</evidence>
<evidence type="ECO:0000256" key="4">
    <source>
        <dbReference type="ARBA" id="ARBA00022553"/>
    </source>
</evidence>
<dbReference type="Gene3D" id="1.10.1200.10">
    <property type="entry name" value="ACP-like"/>
    <property type="match status" value="1"/>
</dbReference>
<dbReference type="Pfam" id="PF13193">
    <property type="entry name" value="AMP-binding_C"/>
    <property type="match status" value="1"/>
</dbReference>
<protein>
    <submittedName>
        <fullName evidence="6">Long-chain-fatty-acid--CoA ligase</fullName>
        <ecNumber evidence="6">6.2.1.3</ecNumber>
    </submittedName>
</protein>
<comment type="similarity">
    <text evidence="2">Belongs to the ATP-dependent AMP-binding enzyme family.</text>
</comment>
<dbReference type="InterPro" id="IPR006162">
    <property type="entry name" value="Ppantetheine_attach_site"/>
</dbReference>
<dbReference type="PANTHER" id="PTHR45398">
    <property type="match status" value="1"/>
</dbReference>
<dbReference type="GO" id="GO:0004467">
    <property type="term" value="F:long-chain fatty acid-CoA ligase activity"/>
    <property type="evidence" value="ECO:0007669"/>
    <property type="project" value="UniProtKB-EC"/>
</dbReference>
<accession>A0A150L8E2</accession>
<dbReference type="InterPro" id="IPR025110">
    <property type="entry name" value="AMP-bd_C"/>
</dbReference>
<dbReference type="PANTHER" id="PTHR45398:SF1">
    <property type="entry name" value="ENZYME, PUTATIVE (JCVI)-RELATED"/>
    <property type="match status" value="1"/>
</dbReference>
<dbReference type="SUPFAM" id="SSF52777">
    <property type="entry name" value="CoA-dependent acyltransferases"/>
    <property type="match status" value="4"/>
</dbReference>
<dbReference type="Proteomes" id="UP000075666">
    <property type="component" value="Unassembled WGS sequence"/>
</dbReference>
<dbReference type="InterPro" id="IPR045851">
    <property type="entry name" value="AMP-bd_C_sf"/>
</dbReference>
<dbReference type="RefSeq" id="WP_066229622.1">
    <property type="nucleotide sequence ID" value="NZ_JBHJSX010000024.1"/>
</dbReference>
<dbReference type="OrthoDB" id="9765680at2"/>
<dbReference type="PATRIC" id="fig|46224.3.peg.2242"/>
<dbReference type="FunFam" id="3.40.50.980:FF:000001">
    <property type="entry name" value="Non-ribosomal peptide synthetase"/>
    <property type="match status" value="1"/>
</dbReference>
<dbReference type="CDD" id="cd05930">
    <property type="entry name" value="A_NRPS"/>
    <property type="match status" value="1"/>
</dbReference>